<dbReference type="EMBL" id="JAUSWN010000004">
    <property type="protein sequence ID" value="MDQ0478985.1"/>
    <property type="molecule type" value="Genomic_DNA"/>
</dbReference>
<dbReference type="InterPro" id="IPR013527">
    <property type="entry name" value="YicC-like_N"/>
</dbReference>
<evidence type="ECO:0000256" key="3">
    <source>
        <dbReference type="ARBA" id="ARBA00022759"/>
    </source>
</evidence>
<dbReference type="Pfam" id="PF08340">
    <property type="entry name" value="YicC-like_C"/>
    <property type="match status" value="1"/>
</dbReference>
<protein>
    <submittedName>
        <fullName evidence="8">Uncharacterized protein (TIGR00255 family)</fullName>
    </submittedName>
</protein>
<dbReference type="Proteomes" id="UP001224418">
    <property type="component" value="Unassembled WGS sequence"/>
</dbReference>
<dbReference type="PANTHER" id="PTHR30636">
    <property type="entry name" value="UPF0701 PROTEIN YICC"/>
    <property type="match status" value="1"/>
</dbReference>
<evidence type="ECO:0000313" key="9">
    <source>
        <dbReference type="Proteomes" id="UP001224418"/>
    </source>
</evidence>
<evidence type="ECO:0000259" key="6">
    <source>
        <dbReference type="Pfam" id="PF03755"/>
    </source>
</evidence>
<keyword evidence="3" id="KW-0255">Endonuclease</keyword>
<feature type="domain" description="Endoribonuclease YicC-like N-terminal" evidence="6">
    <location>
        <begin position="3"/>
        <end position="156"/>
    </location>
</feature>
<feature type="domain" description="Endoribonuclease YicC-like C-terminal" evidence="7">
    <location>
        <begin position="173"/>
        <end position="293"/>
    </location>
</feature>
<evidence type="ECO:0000256" key="5">
    <source>
        <dbReference type="ARBA" id="ARBA00035648"/>
    </source>
</evidence>
<comment type="similarity">
    <text evidence="5">Belongs to the YicC/YloC family.</text>
</comment>
<gene>
    <name evidence="8" type="ORF">QOZ93_000713</name>
</gene>
<dbReference type="Pfam" id="PF03755">
    <property type="entry name" value="YicC-like_N"/>
    <property type="match status" value="1"/>
</dbReference>
<sequence length="293" mass="33708">MANSMTGFGRGTSTDGGKTFIIEIKSVNHRFQEVSVKLPRTFMSLEDRIRTQVKNSLKRGKVDIYITQKDYEKESTEAVLNISLAESYLKCFKTLSEKFGLRDDVTVGSISRYPEVISLEQKEEDLEKVWGIMEKALQQAIENLLSMRKQEGKKLEEDLLNKCTHITQLVDSVKERSPLVVLEYKNKLSARLKDLMDEVKNYDEGRVAMEIAIFADKASIDEEITRLYSHVEQIKSTLNLNESIGRKLDFIVQEMNREANTIASKANDLEILNYTLELKNDIEKIREQVQNIE</sequence>
<dbReference type="RefSeq" id="WP_307355132.1">
    <property type="nucleotide sequence ID" value="NZ_BAAACJ010000041.1"/>
</dbReference>
<name>A0ABU0JPH0_HATLI</name>
<evidence type="ECO:0000313" key="8">
    <source>
        <dbReference type="EMBL" id="MDQ0478985.1"/>
    </source>
</evidence>
<proteinExistence type="inferred from homology"/>
<keyword evidence="9" id="KW-1185">Reference proteome</keyword>
<comment type="caution">
    <text evidence="8">The sequence shown here is derived from an EMBL/GenBank/DDBJ whole genome shotgun (WGS) entry which is preliminary data.</text>
</comment>
<dbReference type="PANTHER" id="PTHR30636:SF3">
    <property type="entry name" value="UPF0701 PROTEIN YICC"/>
    <property type="match status" value="1"/>
</dbReference>
<evidence type="ECO:0000256" key="4">
    <source>
        <dbReference type="ARBA" id="ARBA00022801"/>
    </source>
</evidence>
<evidence type="ECO:0000256" key="1">
    <source>
        <dbReference type="ARBA" id="ARBA00001968"/>
    </source>
</evidence>
<evidence type="ECO:0000259" key="7">
    <source>
        <dbReference type="Pfam" id="PF08340"/>
    </source>
</evidence>
<dbReference type="NCBIfam" id="TIGR00255">
    <property type="entry name" value="YicC/YloC family endoribonuclease"/>
    <property type="match status" value="1"/>
</dbReference>
<keyword evidence="2" id="KW-0540">Nuclease</keyword>
<organism evidence="8 9">
    <name type="scientific">Hathewaya limosa</name>
    <name type="common">Clostridium limosum</name>
    <dbReference type="NCBI Taxonomy" id="1536"/>
    <lineage>
        <taxon>Bacteria</taxon>
        <taxon>Bacillati</taxon>
        <taxon>Bacillota</taxon>
        <taxon>Clostridia</taxon>
        <taxon>Eubacteriales</taxon>
        <taxon>Clostridiaceae</taxon>
        <taxon>Hathewaya</taxon>
    </lineage>
</organism>
<keyword evidence="4" id="KW-0378">Hydrolase</keyword>
<dbReference type="InterPro" id="IPR013551">
    <property type="entry name" value="YicC-like_C"/>
</dbReference>
<comment type="cofactor">
    <cofactor evidence="1">
        <name>a divalent metal cation</name>
        <dbReference type="ChEBI" id="CHEBI:60240"/>
    </cofactor>
</comment>
<reference evidence="8 9" key="1">
    <citation type="submission" date="2023-07" db="EMBL/GenBank/DDBJ databases">
        <title>Genomic Encyclopedia of Type Strains, Phase IV (KMG-IV): sequencing the most valuable type-strain genomes for metagenomic binning, comparative biology and taxonomic classification.</title>
        <authorList>
            <person name="Goeker M."/>
        </authorList>
    </citation>
    <scope>NUCLEOTIDE SEQUENCE [LARGE SCALE GENOMIC DNA]</scope>
    <source>
        <strain evidence="8 9">DSM 1400</strain>
    </source>
</reference>
<accession>A0ABU0JPH0</accession>
<dbReference type="InterPro" id="IPR005229">
    <property type="entry name" value="YicC/YloC-like"/>
</dbReference>
<evidence type="ECO:0000256" key="2">
    <source>
        <dbReference type="ARBA" id="ARBA00022722"/>
    </source>
</evidence>